<evidence type="ECO:0000259" key="6">
    <source>
        <dbReference type="Pfam" id="PF01699"/>
    </source>
</evidence>
<feature type="domain" description="Sodium/calcium exchanger membrane region" evidence="6">
    <location>
        <begin position="174"/>
        <end position="307"/>
    </location>
</feature>
<dbReference type="AlphaFoldDB" id="A0A895YPA7"/>
<dbReference type="GO" id="GO:0006874">
    <property type="term" value="P:intracellular calcium ion homeostasis"/>
    <property type="evidence" value="ECO:0007669"/>
    <property type="project" value="TreeGrafter"/>
</dbReference>
<gene>
    <name evidence="7" type="ORF">JQS43_09920</name>
</gene>
<evidence type="ECO:0000256" key="5">
    <source>
        <dbReference type="SAM" id="Phobius"/>
    </source>
</evidence>
<keyword evidence="3 5" id="KW-1133">Transmembrane helix</keyword>
<dbReference type="PANTHER" id="PTHR10846:SF8">
    <property type="entry name" value="INNER MEMBRANE PROTEIN YRBG"/>
    <property type="match status" value="1"/>
</dbReference>
<dbReference type="Proteomes" id="UP000662857">
    <property type="component" value="Chromosome"/>
</dbReference>
<protein>
    <submittedName>
        <fullName evidence="7">Sodium:calcium antiporter</fullName>
    </submittedName>
</protein>
<keyword evidence="2 5" id="KW-0812">Transmembrane</keyword>
<evidence type="ECO:0000256" key="1">
    <source>
        <dbReference type="ARBA" id="ARBA00004141"/>
    </source>
</evidence>
<feature type="transmembrane region" description="Helical" evidence="5">
    <location>
        <begin position="236"/>
        <end position="260"/>
    </location>
</feature>
<feature type="transmembrane region" description="Helical" evidence="5">
    <location>
        <begin position="68"/>
        <end position="92"/>
    </location>
</feature>
<organism evidence="7 8">
    <name type="scientific">Natronosporangium hydrolyticum</name>
    <dbReference type="NCBI Taxonomy" id="2811111"/>
    <lineage>
        <taxon>Bacteria</taxon>
        <taxon>Bacillati</taxon>
        <taxon>Actinomycetota</taxon>
        <taxon>Actinomycetes</taxon>
        <taxon>Micromonosporales</taxon>
        <taxon>Micromonosporaceae</taxon>
        <taxon>Natronosporangium</taxon>
    </lineage>
</organism>
<sequence length="311" mass="31318">MLLLLLLAAAGLALLAIAADQLVIGASRAATRLRISPIVVGVVIIGLGTSAPELVVAGLAAARDEVSLALASLVGSNIVNVTLILGVAALIAPIAISSATARREAPMSVVAVALLAAAAWWGLGLGAGILLAVTTLVAIAVLVLAARRTGDPVPASVTALTTRPIRPVRESVRIVFGLAGTVGGAQLLVLSASDLAGRLGVSPEVIGFTLVAIGTSLPELVTAIQAQRRGEPDLVVGNLLGSNLFNSVAGGAVVALAAGGDPDFRLLPALLVVMVGISALAWLLLWLNYRASRRDAVLLLLVYLACLPLLA</sequence>
<evidence type="ECO:0000313" key="7">
    <source>
        <dbReference type="EMBL" id="QSB16556.1"/>
    </source>
</evidence>
<dbReference type="KEGG" id="nhy:JQS43_09920"/>
<comment type="subcellular location">
    <subcellularLocation>
        <location evidence="1">Membrane</location>
        <topology evidence="1">Multi-pass membrane protein</topology>
    </subcellularLocation>
</comment>
<dbReference type="GO" id="GO:0008273">
    <property type="term" value="F:calcium, potassium:sodium antiporter activity"/>
    <property type="evidence" value="ECO:0007669"/>
    <property type="project" value="TreeGrafter"/>
</dbReference>
<dbReference type="GO" id="GO:0005262">
    <property type="term" value="F:calcium channel activity"/>
    <property type="evidence" value="ECO:0007669"/>
    <property type="project" value="TreeGrafter"/>
</dbReference>
<feature type="transmembrane region" description="Helical" evidence="5">
    <location>
        <begin position="266"/>
        <end position="287"/>
    </location>
</feature>
<keyword evidence="8" id="KW-1185">Reference proteome</keyword>
<dbReference type="RefSeq" id="WP_239678780.1">
    <property type="nucleotide sequence ID" value="NZ_CP070499.1"/>
</dbReference>
<evidence type="ECO:0000313" key="8">
    <source>
        <dbReference type="Proteomes" id="UP000662857"/>
    </source>
</evidence>
<feature type="transmembrane region" description="Helical" evidence="5">
    <location>
        <begin position="112"/>
        <end position="145"/>
    </location>
</feature>
<reference evidence="7" key="1">
    <citation type="submission" date="2021-02" db="EMBL/GenBank/DDBJ databases">
        <title>Natrosporangium hydrolyticum gen. nov., sp. nov, a haloalkaliphilic actinobacterium from a soda solonchak soil.</title>
        <authorList>
            <person name="Sorokin D.Y."/>
            <person name="Khijniak T.V."/>
            <person name="Zakharycheva A.P."/>
            <person name="Boueva O.V."/>
            <person name="Ariskina E.V."/>
            <person name="Hahnke R.L."/>
            <person name="Bunk B."/>
            <person name="Sproer C."/>
            <person name="Schumann P."/>
            <person name="Evtushenko L.I."/>
            <person name="Kublanov I.V."/>
        </authorList>
    </citation>
    <scope>NUCLEOTIDE SEQUENCE</scope>
    <source>
        <strain evidence="7">DSM 106523</strain>
    </source>
</reference>
<evidence type="ECO:0000256" key="2">
    <source>
        <dbReference type="ARBA" id="ARBA00022692"/>
    </source>
</evidence>
<proteinExistence type="predicted"/>
<feature type="domain" description="Sodium/calcium exchanger membrane region" evidence="6">
    <location>
        <begin position="4"/>
        <end position="138"/>
    </location>
</feature>
<dbReference type="Gene3D" id="1.20.1420.30">
    <property type="entry name" value="NCX, central ion-binding region"/>
    <property type="match status" value="1"/>
</dbReference>
<dbReference type="GO" id="GO:0005886">
    <property type="term" value="C:plasma membrane"/>
    <property type="evidence" value="ECO:0007669"/>
    <property type="project" value="TreeGrafter"/>
</dbReference>
<dbReference type="EMBL" id="CP070499">
    <property type="protein sequence ID" value="QSB16556.1"/>
    <property type="molecule type" value="Genomic_DNA"/>
</dbReference>
<feature type="transmembrane region" description="Helical" evidence="5">
    <location>
        <begin position="35"/>
        <end position="61"/>
    </location>
</feature>
<evidence type="ECO:0000256" key="3">
    <source>
        <dbReference type="ARBA" id="ARBA00022989"/>
    </source>
</evidence>
<dbReference type="InterPro" id="IPR044880">
    <property type="entry name" value="NCX_ion-bd_dom_sf"/>
</dbReference>
<dbReference type="InterPro" id="IPR004837">
    <property type="entry name" value="NaCa_Exmemb"/>
</dbReference>
<dbReference type="Pfam" id="PF01699">
    <property type="entry name" value="Na_Ca_ex"/>
    <property type="match status" value="2"/>
</dbReference>
<feature type="transmembrane region" description="Helical" evidence="5">
    <location>
        <begin position="172"/>
        <end position="193"/>
    </location>
</feature>
<dbReference type="PANTHER" id="PTHR10846">
    <property type="entry name" value="SODIUM/POTASSIUM/CALCIUM EXCHANGER"/>
    <property type="match status" value="1"/>
</dbReference>
<feature type="transmembrane region" description="Helical" evidence="5">
    <location>
        <begin position="205"/>
        <end position="224"/>
    </location>
</feature>
<name>A0A895YPA7_9ACTN</name>
<dbReference type="InterPro" id="IPR004481">
    <property type="entry name" value="K/Na/Ca-exchanger"/>
</dbReference>
<evidence type="ECO:0000256" key="4">
    <source>
        <dbReference type="ARBA" id="ARBA00023136"/>
    </source>
</evidence>
<accession>A0A895YPA7</accession>
<keyword evidence="4 5" id="KW-0472">Membrane</keyword>